<evidence type="ECO:0000256" key="2">
    <source>
        <dbReference type="ARBA" id="ARBA00022884"/>
    </source>
</evidence>
<dbReference type="GO" id="GO:0006396">
    <property type="term" value="P:RNA processing"/>
    <property type="evidence" value="ECO:0007669"/>
    <property type="project" value="InterPro"/>
</dbReference>
<evidence type="ECO:0000256" key="5">
    <source>
        <dbReference type="ARBA" id="ARBA00023274"/>
    </source>
</evidence>
<feature type="compositionally biased region" description="Polar residues" evidence="8">
    <location>
        <begin position="46"/>
        <end position="74"/>
    </location>
</feature>
<dbReference type="PANTHER" id="PTHR11207:SF32">
    <property type="entry name" value="LARGE RIBOSOMAL SUBUNIT PROTEIN ML44"/>
    <property type="match status" value="1"/>
</dbReference>
<dbReference type="SUPFAM" id="SSF69065">
    <property type="entry name" value="RNase III domain-like"/>
    <property type="match status" value="1"/>
</dbReference>
<dbReference type="CDD" id="cd19873">
    <property type="entry name" value="DSRM_MRPL3_like"/>
    <property type="match status" value="1"/>
</dbReference>
<evidence type="ECO:0000256" key="1">
    <source>
        <dbReference type="ARBA" id="ARBA00004173"/>
    </source>
</evidence>
<dbReference type="GO" id="GO:0003725">
    <property type="term" value="F:double-stranded RNA binding"/>
    <property type="evidence" value="ECO:0007669"/>
    <property type="project" value="InterPro"/>
</dbReference>
<dbReference type="SUPFAM" id="SSF54768">
    <property type="entry name" value="dsRNA-binding domain-like"/>
    <property type="match status" value="1"/>
</dbReference>
<dbReference type="AlphaFoldDB" id="A0AA39WRT3"/>
<evidence type="ECO:0000256" key="7">
    <source>
        <dbReference type="ARBA" id="ARBA00035187"/>
    </source>
</evidence>
<evidence type="ECO:0000313" key="10">
    <source>
        <dbReference type="EMBL" id="KAK0620356.1"/>
    </source>
</evidence>
<organism evidence="10 11">
    <name type="scientific">Immersiella caudata</name>
    <dbReference type="NCBI Taxonomy" id="314043"/>
    <lineage>
        <taxon>Eukaryota</taxon>
        <taxon>Fungi</taxon>
        <taxon>Dikarya</taxon>
        <taxon>Ascomycota</taxon>
        <taxon>Pezizomycotina</taxon>
        <taxon>Sordariomycetes</taxon>
        <taxon>Sordariomycetidae</taxon>
        <taxon>Sordariales</taxon>
        <taxon>Lasiosphaeriaceae</taxon>
        <taxon>Immersiella</taxon>
    </lineage>
</organism>
<dbReference type="InterPro" id="IPR044444">
    <property type="entry name" value="Ribosomal_mL44_DSRM_metazoa"/>
</dbReference>
<dbReference type="EMBL" id="JAULSU010000004">
    <property type="protein sequence ID" value="KAK0620356.1"/>
    <property type="molecule type" value="Genomic_DNA"/>
</dbReference>
<dbReference type="GO" id="GO:0005840">
    <property type="term" value="C:ribosome"/>
    <property type="evidence" value="ECO:0007669"/>
    <property type="project" value="UniProtKB-KW"/>
</dbReference>
<evidence type="ECO:0000313" key="11">
    <source>
        <dbReference type="Proteomes" id="UP001175000"/>
    </source>
</evidence>
<dbReference type="InterPro" id="IPR014720">
    <property type="entry name" value="dsRBD_dom"/>
</dbReference>
<feature type="region of interest" description="Disordered" evidence="8">
    <location>
        <begin position="46"/>
        <end position="108"/>
    </location>
</feature>
<dbReference type="Gene3D" id="1.10.1520.10">
    <property type="entry name" value="Ribonuclease III domain"/>
    <property type="match status" value="1"/>
</dbReference>
<comment type="subcellular location">
    <subcellularLocation>
        <location evidence="1">Mitochondrion</location>
    </subcellularLocation>
</comment>
<dbReference type="Pfam" id="PF22892">
    <property type="entry name" value="DSRM_MRPL44"/>
    <property type="match status" value="1"/>
</dbReference>
<dbReference type="InterPro" id="IPR036389">
    <property type="entry name" value="RNase_III_sf"/>
</dbReference>
<keyword evidence="5" id="KW-0687">Ribonucleoprotein</keyword>
<dbReference type="SMART" id="SM00358">
    <property type="entry name" value="DSRM"/>
    <property type="match status" value="1"/>
</dbReference>
<evidence type="ECO:0000256" key="6">
    <source>
        <dbReference type="ARBA" id="ARBA00024034"/>
    </source>
</evidence>
<gene>
    <name evidence="10" type="ORF">B0T14DRAFT_430339</name>
</gene>
<dbReference type="InterPro" id="IPR000999">
    <property type="entry name" value="RNase_III_dom"/>
</dbReference>
<dbReference type="SMART" id="SM00535">
    <property type="entry name" value="RIBOc"/>
    <property type="match status" value="1"/>
</dbReference>
<evidence type="ECO:0000256" key="8">
    <source>
        <dbReference type="SAM" id="MobiDB-lite"/>
    </source>
</evidence>
<evidence type="ECO:0000256" key="4">
    <source>
        <dbReference type="ARBA" id="ARBA00023128"/>
    </source>
</evidence>
<dbReference type="PANTHER" id="PTHR11207">
    <property type="entry name" value="RIBONUCLEASE III"/>
    <property type="match status" value="1"/>
</dbReference>
<dbReference type="GO" id="GO:0004525">
    <property type="term" value="F:ribonuclease III activity"/>
    <property type="evidence" value="ECO:0007669"/>
    <property type="project" value="InterPro"/>
</dbReference>
<feature type="compositionally biased region" description="Low complexity" evidence="8">
    <location>
        <begin position="94"/>
        <end position="108"/>
    </location>
</feature>
<accession>A0AA39WRT3</accession>
<dbReference type="PROSITE" id="PS50142">
    <property type="entry name" value="RNASE_3_2"/>
    <property type="match status" value="1"/>
</dbReference>
<name>A0AA39WRT3_9PEZI</name>
<protein>
    <recommendedName>
        <fullName evidence="7">Large ribosomal subunit protein mL44</fullName>
    </recommendedName>
</protein>
<comment type="caution">
    <text evidence="10">The sequence shown here is derived from an EMBL/GenBank/DDBJ whole genome shotgun (WGS) entry which is preliminary data.</text>
</comment>
<dbReference type="Proteomes" id="UP001175000">
    <property type="component" value="Unassembled WGS sequence"/>
</dbReference>
<dbReference type="Gene3D" id="3.30.160.20">
    <property type="match status" value="1"/>
</dbReference>
<keyword evidence="11" id="KW-1185">Reference proteome</keyword>
<dbReference type="GO" id="GO:0003735">
    <property type="term" value="F:structural constituent of ribosome"/>
    <property type="evidence" value="ECO:0007669"/>
    <property type="project" value="TreeGrafter"/>
</dbReference>
<comment type="similarity">
    <text evidence="6">Belongs to the ribonuclease III family. Mitochondrion-specific ribosomal protein mL44 subfamily.</text>
</comment>
<evidence type="ECO:0000256" key="3">
    <source>
        <dbReference type="ARBA" id="ARBA00022980"/>
    </source>
</evidence>
<sequence>MTRPATAVLRFQLAGCAYQPPAGDQTCLGLRLDRCAGQLLARPRTCSSPATGSLRSVRPSQQPAQSARSHSTAVAFSEPLESRQSRQSPTPWDPRALPSPSPQRSLRSAKLAALHARLSLPTRIPLQTLGRTLVDASADENPRFNNTNLAFVGQTIMNYHVAEWIMCRYPRLPMTIVWEAMKGYAGNRTLFQVAKSWGVESAAAPGGEVDPGLLQFDHTDPSRGVALLGFGYTRVEVERSPKCHWRRGVANRVVFDDDFGNAVQPSSEAGAVGEEHEISDENPAYLRYGNEDTREIAEKAHAVFVRAVVGAVYAHCGRDTAKAFIKAHILSRTLDLAGLFRFNNPTVELATLCARENFEPPVARLLSETGRLSRTPVFVVGIYSGKDKLGEAAGPSLDAARWKAAMNALKSWYLYSPGENVPVPSDVLENSAKPWTPAYIDMGEIISR</sequence>
<proteinExistence type="inferred from homology"/>
<reference evidence="10" key="1">
    <citation type="submission" date="2023-06" db="EMBL/GenBank/DDBJ databases">
        <title>Genome-scale phylogeny and comparative genomics of the fungal order Sordariales.</title>
        <authorList>
            <consortium name="Lawrence Berkeley National Laboratory"/>
            <person name="Hensen N."/>
            <person name="Bonometti L."/>
            <person name="Westerberg I."/>
            <person name="Brannstrom I.O."/>
            <person name="Guillou S."/>
            <person name="Cros-Aarteil S."/>
            <person name="Calhoun S."/>
            <person name="Haridas S."/>
            <person name="Kuo A."/>
            <person name="Mondo S."/>
            <person name="Pangilinan J."/>
            <person name="Riley R."/>
            <person name="Labutti K."/>
            <person name="Andreopoulos B."/>
            <person name="Lipzen A."/>
            <person name="Chen C."/>
            <person name="Yanf M."/>
            <person name="Daum C."/>
            <person name="Ng V."/>
            <person name="Clum A."/>
            <person name="Steindorff A."/>
            <person name="Ohm R."/>
            <person name="Martin F."/>
            <person name="Silar P."/>
            <person name="Natvig D."/>
            <person name="Lalanne C."/>
            <person name="Gautier V."/>
            <person name="Ament-Velasquez S.L."/>
            <person name="Kruys A."/>
            <person name="Hutchinson M.I."/>
            <person name="Powell A.J."/>
            <person name="Barry K."/>
            <person name="Miller A.N."/>
            <person name="Grigoriev I.V."/>
            <person name="Debuchy R."/>
            <person name="Gladieux P."/>
            <person name="Thoren M.H."/>
            <person name="Johannesson H."/>
        </authorList>
    </citation>
    <scope>NUCLEOTIDE SEQUENCE</scope>
    <source>
        <strain evidence="10">CBS 606.72</strain>
    </source>
</reference>
<evidence type="ECO:0000259" key="9">
    <source>
        <dbReference type="PROSITE" id="PS50142"/>
    </source>
</evidence>
<keyword evidence="3 10" id="KW-0689">Ribosomal protein</keyword>
<dbReference type="GO" id="GO:0005739">
    <property type="term" value="C:mitochondrion"/>
    <property type="evidence" value="ECO:0007669"/>
    <property type="project" value="TreeGrafter"/>
</dbReference>
<keyword evidence="2" id="KW-0694">RNA-binding</keyword>
<keyword evidence="4" id="KW-0496">Mitochondrion</keyword>
<dbReference type="InterPro" id="IPR044443">
    <property type="entry name" value="Ribosomal_mL44_DSRM_fung"/>
</dbReference>
<feature type="domain" description="RNase III" evidence="9">
    <location>
        <begin position="111"/>
        <end position="199"/>
    </location>
</feature>